<sequence length="475" mass="53411">MKKSVIKNYFYNSGYQLLALLVPLITTPYVSRVLGADNIGIYEYIYSIGQYFVLFGCLGLNLYGQREIAYCGDNYEKRSTVYSELLIIRAVTMGCAIALYLITAQFSQYKIYYYYSLFTLLASLIDISWLYQGLEDFKVTVLRNATVKILGVIVILTCVKSKNDLWIYFLSHSLTLLVGNATMWFHKRKYVSFHWAISLNIIKHVKGTVSLFIPQIAASVYTVLDKTMLGYFASTTQVGYYSQSEKIVKVAMTIVTSMGVVMLPRVSRLFAEKNEKAIEDSIYKSARFVYFIASPIVFGLIAIVNIFVPWFYGFGYDAVKILIPIISPIIMIIGLSNVVGTQYLVPAKKQKEYTISICCGSAVNLVLNALLIGRYQAIGVSIATVCSECTVTGIQLYFVRKDFSIKKMFAPIWRYLVSASAMFVILRFVQTALPNGVVGIMISCIMGAVIYALILLALKDAFLIEQLNAVFKRSK</sequence>
<evidence type="ECO:0000256" key="6">
    <source>
        <dbReference type="SAM" id="Phobius"/>
    </source>
</evidence>
<feature type="transmembrane region" description="Helical" evidence="6">
    <location>
        <begin position="85"/>
        <end position="106"/>
    </location>
</feature>
<feature type="transmembrane region" description="Helical" evidence="6">
    <location>
        <begin position="318"/>
        <end position="341"/>
    </location>
</feature>
<evidence type="ECO:0000256" key="2">
    <source>
        <dbReference type="ARBA" id="ARBA00022475"/>
    </source>
</evidence>
<dbReference type="CDD" id="cd13128">
    <property type="entry name" value="MATE_Wzx_like"/>
    <property type="match status" value="1"/>
</dbReference>
<feature type="transmembrane region" description="Helical" evidence="6">
    <location>
        <begin position="436"/>
        <end position="458"/>
    </location>
</feature>
<dbReference type="AlphaFoldDB" id="A0A2X2UY05"/>
<gene>
    <name evidence="7" type="primary">rfbX_2</name>
    <name evidence="7" type="ORF">NCTC11224_05715</name>
</gene>
<name>A0A2X2UY05_9FIRM</name>
<dbReference type="PANTHER" id="PTHR30250:SF11">
    <property type="entry name" value="O-ANTIGEN TRANSPORTER-RELATED"/>
    <property type="match status" value="1"/>
</dbReference>
<keyword evidence="8" id="KW-1185">Reference proteome</keyword>
<keyword evidence="3 6" id="KW-0812">Transmembrane</keyword>
<dbReference type="InterPro" id="IPR050833">
    <property type="entry name" value="Poly_Biosynth_Transport"/>
</dbReference>
<feature type="transmembrane region" description="Helical" evidence="6">
    <location>
        <begin position="378"/>
        <end position="399"/>
    </location>
</feature>
<keyword evidence="5 6" id="KW-0472">Membrane</keyword>
<feature type="transmembrane region" description="Helical" evidence="6">
    <location>
        <begin position="288"/>
        <end position="312"/>
    </location>
</feature>
<dbReference type="RefSeq" id="WP_112483506.1">
    <property type="nucleotide sequence ID" value="NZ_JAIWZC010000001.1"/>
</dbReference>
<proteinExistence type="predicted"/>
<dbReference type="Proteomes" id="UP000251853">
    <property type="component" value="Unassembled WGS sequence"/>
</dbReference>
<feature type="transmembrane region" description="Helical" evidence="6">
    <location>
        <begin position="45"/>
        <end position="64"/>
    </location>
</feature>
<evidence type="ECO:0000313" key="7">
    <source>
        <dbReference type="EMBL" id="SQB16655.1"/>
    </source>
</evidence>
<feature type="transmembrane region" description="Helical" evidence="6">
    <location>
        <begin position="353"/>
        <end position="372"/>
    </location>
</feature>
<evidence type="ECO:0000256" key="4">
    <source>
        <dbReference type="ARBA" id="ARBA00022989"/>
    </source>
</evidence>
<feature type="transmembrane region" description="Helical" evidence="6">
    <location>
        <begin position="205"/>
        <end position="224"/>
    </location>
</feature>
<dbReference type="Pfam" id="PF01943">
    <property type="entry name" value="Polysacc_synt"/>
    <property type="match status" value="1"/>
</dbReference>
<feature type="transmembrane region" description="Helical" evidence="6">
    <location>
        <begin position="165"/>
        <end position="185"/>
    </location>
</feature>
<dbReference type="EMBL" id="UAVW01000021">
    <property type="protein sequence ID" value="SQB16655.1"/>
    <property type="molecule type" value="Genomic_DNA"/>
</dbReference>
<dbReference type="GO" id="GO:0005886">
    <property type="term" value="C:plasma membrane"/>
    <property type="evidence" value="ECO:0007669"/>
    <property type="project" value="UniProtKB-SubCell"/>
</dbReference>
<feature type="transmembrane region" description="Helical" evidence="6">
    <location>
        <begin position="247"/>
        <end position="267"/>
    </location>
</feature>
<keyword evidence="2" id="KW-1003">Cell membrane</keyword>
<organism evidence="7 8">
    <name type="scientific">Enterocloster clostridioformis</name>
    <dbReference type="NCBI Taxonomy" id="1531"/>
    <lineage>
        <taxon>Bacteria</taxon>
        <taxon>Bacillati</taxon>
        <taxon>Bacillota</taxon>
        <taxon>Clostridia</taxon>
        <taxon>Lachnospirales</taxon>
        <taxon>Lachnospiraceae</taxon>
        <taxon>Enterocloster</taxon>
    </lineage>
</organism>
<reference evidence="7 8" key="1">
    <citation type="submission" date="2018-06" db="EMBL/GenBank/DDBJ databases">
        <authorList>
            <consortium name="Pathogen Informatics"/>
            <person name="Doyle S."/>
        </authorList>
    </citation>
    <scope>NUCLEOTIDE SEQUENCE [LARGE SCALE GENOMIC DNA]</scope>
    <source>
        <strain evidence="7 8">NCTC11224</strain>
    </source>
</reference>
<evidence type="ECO:0000256" key="3">
    <source>
        <dbReference type="ARBA" id="ARBA00022692"/>
    </source>
</evidence>
<dbReference type="InterPro" id="IPR002797">
    <property type="entry name" value="Polysacc_synth"/>
</dbReference>
<feature type="transmembrane region" description="Helical" evidence="6">
    <location>
        <begin position="112"/>
        <end position="129"/>
    </location>
</feature>
<protein>
    <submittedName>
        <fullName evidence="7">Polysaccharide biosynthesis protein</fullName>
    </submittedName>
</protein>
<evidence type="ECO:0000313" key="8">
    <source>
        <dbReference type="Proteomes" id="UP000251853"/>
    </source>
</evidence>
<evidence type="ECO:0000256" key="5">
    <source>
        <dbReference type="ARBA" id="ARBA00023136"/>
    </source>
</evidence>
<feature type="transmembrane region" description="Helical" evidence="6">
    <location>
        <begin position="141"/>
        <end position="159"/>
    </location>
</feature>
<comment type="subcellular location">
    <subcellularLocation>
        <location evidence="1">Cell membrane</location>
        <topology evidence="1">Multi-pass membrane protein</topology>
    </subcellularLocation>
</comment>
<evidence type="ECO:0000256" key="1">
    <source>
        <dbReference type="ARBA" id="ARBA00004651"/>
    </source>
</evidence>
<feature type="transmembrane region" description="Helical" evidence="6">
    <location>
        <begin position="411"/>
        <end position="430"/>
    </location>
</feature>
<dbReference type="PANTHER" id="PTHR30250">
    <property type="entry name" value="PST FAMILY PREDICTED COLANIC ACID TRANSPORTER"/>
    <property type="match status" value="1"/>
</dbReference>
<keyword evidence="4 6" id="KW-1133">Transmembrane helix</keyword>
<accession>A0A2X2UY05</accession>